<gene>
    <name evidence="2" type="ORF">LCGC14_3015990</name>
</gene>
<dbReference type="Gene3D" id="3.40.50.2000">
    <property type="entry name" value="Glycogen Phosphorylase B"/>
    <property type="match status" value="1"/>
</dbReference>
<name>A0A0F8WX78_9ZZZZ</name>
<dbReference type="SUPFAM" id="SSF53756">
    <property type="entry name" value="UDP-Glycosyltransferase/glycogen phosphorylase"/>
    <property type="match status" value="1"/>
</dbReference>
<dbReference type="InterPro" id="IPR028098">
    <property type="entry name" value="Glyco_trans_4-like_N"/>
</dbReference>
<evidence type="ECO:0000259" key="1">
    <source>
        <dbReference type="Pfam" id="PF13439"/>
    </source>
</evidence>
<organism evidence="2">
    <name type="scientific">marine sediment metagenome</name>
    <dbReference type="NCBI Taxonomy" id="412755"/>
    <lineage>
        <taxon>unclassified sequences</taxon>
        <taxon>metagenomes</taxon>
        <taxon>ecological metagenomes</taxon>
    </lineage>
</organism>
<evidence type="ECO:0000313" key="2">
    <source>
        <dbReference type="EMBL" id="KKK61273.1"/>
    </source>
</evidence>
<dbReference type="AlphaFoldDB" id="A0A0F8WX78"/>
<feature type="non-terminal residue" evidence="2">
    <location>
        <position position="313"/>
    </location>
</feature>
<protein>
    <recommendedName>
        <fullName evidence="1">Glycosyltransferase subfamily 4-like N-terminal domain-containing protein</fullName>
    </recommendedName>
</protein>
<sequence length="313" mass="35899">MKILILSTKMPWPPKDGGAIATLNLAVGLARNGASVTLLTMNTGKHYFPPEDIPEEINDLLKIHSVIVDTRIRPFSLLLNFLFSSYPYNAGRFISRAFKLELEKCLAETNYDIVQIEGPYLGYYKQFIGDGPLLSMRAHNVEHRIWRLRSGEEKNPLKKIYFQSLARRIQKLEKSLLSNIDILVPISSADADEFTSMHRDLPLHICPTGMELDKYSTDNENKPPIPQKETDLRIFYIGALDWAPNREGLDWFFKSVWPSILNQWPWMVIHVAGRNSGSYFKDKPPPNVYQEGEVEDAISFYRENNIMVVPLLS</sequence>
<dbReference type="EMBL" id="LAZR01062558">
    <property type="protein sequence ID" value="KKK61273.1"/>
    <property type="molecule type" value="Genomic_DNA"/>
</dbReference>
<comment type="caution">
    <text evidence="2">The sequence shown here is derived from an EMBL/GenBank/DDBJ whole genome shotgun (WGS) entry which is preliminary data.</text>
</comment>
<reference evidence="2" key="1">
    <citation type="journal article" date="2015" name="Nature">
        <title>Complex archaea that bridge the gap between prokaryotes and eukaryotes.</title>
        <authorList>
            <person name="Spang A."/>
            <person name="Saw J.H."/>
            <person name="Jorgensen S.L."/>
            <person name="Zaremba-Niedzwiedzka K."/>
            <person name="Martijn J."/>
            <person name="Lind A.E."/>
            <person name="van Eijk R."/>
            <person name="Schleper C."/>
            <person name="Guy L."/>
            <person name="Ettema T.J."/>
        </authorList>
    </citation>
    <scope>NUCLEOTIDE SEQUENCE</scope>
</reference>
<accession>A0A0F8WX78</accession>
<feature type="domain" description="Glycosyltransferase subfamily 4-like N-terminal" evidence="1">
    <location>
        <begin position="17"/>
        <end position="213"/>
    </location>
</feature>
<proteinExistence type="predicted"/>
<dbReference type="Pfam" id="PF13439">
    <property type="entry name" value="Glyco_transf_4"/>
    <property type="match status" value="1"/>
</dbReference>